<comment type="caution">
    <text evidence="7">The sequence shown here is derived from an EMBL/GenBank/DDBJ whole genome shotgun (WGS) entry which is preliminary data.</text>
</comment>
<keyword evidence="8" id="KW-1185">Reference proteome</keyword>
<evidence type="ECO:0000256" key="5">
    <source>
        <dbReference type="ARBA" id="ARBA00023136"/>
    </source>
</evidence>
<comment type="subcellular location">
    <subcellularLocation>
        <location evidence="1">Membrane</location>
        <topology evidence="1">Multi-pass membrane protein</topology>
    </subcellularLocation>
</comment>
<keyword evidence="5 6" id="KW-0472">Membrane</keyword>
<evidence type="ECO:0000313" key="7">
    <source>
        <dbReference type="EMBL" id="MSN95935.1"/>
    </source>
</evidence>
<evidence type="ECO:0000313" key="8">
    <source>
        <dbReference type="Proteomes" id="UP000476338"/>
    </source>
</evidence>
<dbReference type="Proteomes" id="UP000476338">
    <property type="component" value="Unassembled WGS sequence"/>
</dbReference>
<dbReference type="EMBL" id="VWSJ01000004">
    <property type="protein sequence ID" value="MSN95935.1"/>
    <property type="molecule type" value="Genomic_DNA"/>
</dbReference>
<feature type="transmembrane region" description="Helical" evidence="6">
    <location>
        <begin position="32"/>
        <end position="48"/>
    </location>
</feature>
<feature type="transmembrane region" description="Helical" evidence="6">
    <location>
        <begin position="291"/>
        <end position="317"/>
    </location>
</feature>
<sequence length="335" mass="36743">MKTHVTLICLACIVIIFAGLKAASGIFVPFLLAIFIAIIISPLIDYLEKLKIPRVASFFIVIFCFFGILGVLGNITFNAIYDFTAELPEFQKKFKVFFENLIDTINKKDIIYIDANLIGFDPNSIFSTTSAFLKKTSTLLSMSFFIVLLVAFMLFEAVTMKAKINYIDQKNPQTSKFVHEFAYNLKRYLLIKTISSALTGIIIGIGLSVLGIPYATLWGVVAFVLNYIPTIGSVVAAIPALFVTLLSGGFVDFVWVFLIYLVPNTIIGSIVEPKFLGDGLGLSVISVLASLLVWGFVFGVGGLFLAVPLTMSIQIALNMNPKTKLIAILLSNKAE</sequence>
<reference evidence="7 8" key="2">
    <citation type="submission" date="2020-03" db="EMBL/GenBank/DDBJ databases">
        <title>Campylobacter portucalensis sp. nov., a new species of Campylobacter isolated from the reproductive tract of bulls.</title>
        <authorList>
            <person name="Silva M.F."/>
            <person name="Pereira G."/>
            <person name="Carneiro C."/>
            <person name="Hemphill A."/>
            <person name="Mateus L."/>
            <person name="Lopes-Da-Costa L."/>
            <person name="Silva E."/>
        </authorList>
    </citation>
    <scope>NUCLEOTIDE SEQUENCE [LARGE SCALE GENOMIC DNA]</scope>
    <source>
        <strain evidence="7 8">FMV-PI01</strain>
    </source>
</reference>
<accession>A0A6L5WIW0</accession>
<feature type="transmembrane region" description="Helical" evidence="6">
    <location>
        <begin position="139"/>
        <end position="158"/>
    </location>
</feature>
<feature type="transmembrane region" description="Helical" evidence="6">
    <location>
        <begin position="55"/>
        <end position="81"/>
    </location>
</feature>
<dbReference type="PANTHER" id="PTHR21716:SF64">
    <property type="entry name" value="AI-2 TRANSPORT PROTEIN TQSA"/>
    <property type="match status" value="1"/>
</dbReference>
<evidence type="ECO:0000256" key="3">
    <source>
        <dbReference type="ARBA" id="ARBA00022692"/>
    </source>
</evidence>
<dbReference type="GO" id="GO:0055085">
    <property type="term" value="P:transmembrane transport"/>
    <property type="evidence" value="ECO:0007669"/>
    <property type="project" value="TreeGrafter"/>
</dbReference>
<dbReference type="Pfam" id="PF01594">
    <property type="entry name" value="AI-2E_transport"/>
    <property type="match status" value="1"/>
</dbReference>
<dbReference type="AlphaFoldDB" id="A0A6L5WIW0"/>
<keyword evidence="4 6" id="KW-1133">Transmembrane helix</keyword>
<dbReference type="PANTHER" id="PTHR21716">
    <property type="entry name" value="TRANSMEMBRANE PROTEIN"/>
    <property type="match status" value="1"/>
</dbReference>
<comment type="similarity">
    <text evidence="2">Belongs to the autoinducer-2 exporter (AI-2E) (TC 2.A.86) family.</text>
</comment>
<feature type="transmembrane region" description="Helical" evidence="6">
    <location>
        <begin position="253"/>
        <end position="271"/>
    </location>
</feature>
<feature type="transmembrane region" description="Helical" evidence="6">
    <location>
        <begin position="227"/>
        <end position="246"/>
    </location>
</feature>
<reference evidence="7 8" key="1">
    <citation type="submission" date="2019-09" db="EMBL/GenBank/DDBJ databases">
        <authorList>
            <person name="Silva M."/>
            <person name="Pereira G."/>
            <person name="Lopes-Da-Costa L."/>
            <person name="Silva E."/>
        </authorList>
    </citation>
    <scope>NUCLEOTIDE SEQUENCE [LARGE SCALE GENOMIC DNA]</scope>
    <source>
        <strain evidence="7 8">FMV-PI01</strain>
    </source>
</reference>
<proteinExistence type="inferred from homology"/>
<evidence type="ECO:0000256" key="2">
    <source>
        <dbReference type="ARBA" id="ARBA00009773"/>
    </source>
</evidence>
<protein>
    <submittedName>
        <fullName evidence="7">AI-2E family transporter</fullName>
    </submittedName>
</protein>
<evidence type="ECO:0000256" key="6">
    <source>
        <dbReference type="SAM" id="Phobius"/>
    </source>
</evidence>
<name>A0A6L5WIW0_9BACT</name>
<gene>
    <name evidence="7" type="ORF">F1B92_01785</name>
</gene>
<dbReference type="RefSeq" id="WP_154570198.1">
    <property type="nucleotide sequence ID" value="NZ_VWSJ01000004.1"/>
</dbReference>
<keyword evidence="3 6" id="KW-0812">Transmembrane</keyword>
<dbReference type="InterPro" id="IPR002549">
    <property type="entry name" value="AI-2E-like"/>
</dbReference>
<evidence type="ECO:0000256" key="4">
    <source>
        <dbReference type="ARBA" id="ARBA00022989"/>
    </source>
</evidence>
<dbReference type="GO" id="GO:0016020">
    <property type="term" value="C:membrane"/>
    <property type="evidence" value="ECO:0007669"/>
    <property type="project" value="UniProtKB-SubCell"/>
</dbReference>
<feature type="transmembrane region" description="Helical" evidence="6">
    <location>
        <begin position="194"/>
        <end position="215"/>
    </location>
</feature>
<organism evidence="7 8">
    <name type="scientific">Campylobacter portucalensis</name>
    <dbReference type="NCBI Taxonomy" id="2608384"/>
    <lineage>
        <taxon>Bacteria</taxon>
        <taxon>Pseudomonadati</taxon>
        <taxon>Campylobacterota</taxon>
        <taxon>Epsilonproteobacteria</taxon>
        <taxon>Campylobacterales</taxon>
        <taxon>Campylobacteraceae</taxon>
        <taxon>Campylobacter</taxon>
    </lineage>
</organism>
<evidence type="ECO:0000256" key="1">
    <source>
        <dbReference type="ARBA" id="ARBA00004141"/>
    </source>
</evidence>